<protein>
    <submittedName>
        <fullName evidence="3">DUF1624 domain-containing protein</fullName>
    </submittedName>
</protein>
<feature type="transmembrane region" description="Helical" evidence="1">
    <location>
        <begin position="219"/>
        <end position="236"/>
    </location>
</feature>
<feature type="transmembrane region" description="Helical" evidence="1">
    <location>
        <begin position="90"/>
        <end position="109"/>
    </location>
</feature>
<feature type="transmembrane region" description="Helical" evidence="1">
    <location>
        <begin position="52"/>
        <end position="70"/>
    </location>
</feature>
<feature type="transmembrane region" description="Helical" evidence="1">
    <location>
        <begin position="360"/>
        <end position="380"/>
    </location>
</feature>
<name>A0A7X4HAN7_9BURK</name>
<dbReference type="Proteomes" id="UP000450676">
    <property type="component" value="Unassembled WGS sequence"/>
</dbReference>
<dbReference type="InterPro" id="IPR012429">
    <property type="entry name" value="HGSNAT_cat"/>
</dbReference>
<keyword evidence="1" id="KW-0812">Transmembrane</keyword>
<accession>A0A7X4HAN7</accession>
<dbReference type="Pfam" id="PF07786">
    <property type="entry name" value="HGSNAT_cat"/>
    <property type="match status" value="1"/>
</dbReference>
<keyword evidence="1" id="KW-0472">Membrane</keyword>
<evidence type="ECO:0000313" key="3">
    <source>
        <dbReference type="EMBL" id="MYN07087.1"/>
    </source>
</evidence>
<sequence length="392" mass="43684">MTASLRLTSIDMLRGLVIVLMALDHTRDFFGPALFDPEDLAATTLAWYWTRWITHLCATVFVFLVGASAWLRGAKAGQAGDARPALSRYLATRGLLLLMLEATWISFSWQFGYNVIILQVIWAIGMGMVVLAALVWLPRWAIALIAALLICCHNALDGWHPGGLLWQALHERGYHPVSDSFGIVFAYPLLPWLGLMAAGYATGPLFGPGVPAARRQRQLWLAAAALMLAFVLLRSVNLYGDPGPWSAQGRGWMFDLMSFARVHKYPPSLQYLLVTGSIGLALLAMFERIFDRADAPAGEQVRPLAWLQLFGRTPMFFYTVHIALIHLLGNLYFQLRFGGTPDFHGPTPRMPAGYEPSLPAVYLAWVCMLLIMYALTRLWLRWRKPAAPANGN</sequence>
<keyword evidence="4" id="KW-1185">Reference proteome</keyword>
<dbReference type="PANTHER" id="PTHR40407">
    <property type="entry name" value="MEMBRANE PROTEIN-LIKE PROTEIN"/>
    <property type="match status" value="1"/>
</dbReference>
<organism evidence="3 4">
    <name type="scientific">Pseudoduganella aquatica</name>
    <dbReference type="NCBI Taxonomy" id="2660641"/>
    <lineage>
        <taxon>Bacteria</taxon>
        <taxon>Pseudomonadati</taxon>
        <taxon>Pseudomonadota</taxon>
        <taxon>Betaproteobacteria</taxon>
        <taxon>Burkholderiales</taxon>
        <taxon>Oxalobacteraceae</taxon>
        <taxon>Telluria group</taxon>
        <taxon>Pseudoduganella</taxon>
    </lineage>
</organism>
<dbReference type="EMBL" id="WWCU01000005">
    <property type="protein sequence ID" value="MYN07087.1"/>
    <property type="molecule type" value="Genomic_DNA"/>
</dbReference>
<evidence type="ECO:0000256" key="1">
    <source>
        <dbReference type="SAM" id="Phobius"/>
    </source>
</evidence>
<feature type="transmembrane region" description="Helical" evidence="1">
    <location>
        <begin position="268"/>
        <end position="286"/>
    </location>
</feature>
<evidence type="ECO:0000313" key="4">
    <source>
        <dbReference type="Proteomes" id="UP000450676"/>
    </source>
</evidence>
<dbReference type="PANTHER" id="PTHR40407:SF1">
    <property type="entry name" value="HEPARAN-ALPHA-GLUCOSAMINIDE N-ACETYLTRANSFERASE CATALYTIC DOMAIN-CONTAINING PROTEIN"/>
    <property type="match status" value="1"/>
</dbReference>
<reference evidence="3 4" key="1">
    <citation type="submission" date="2019-12" db="EMBL/GenBank/DDBJ databases">
        <title>Novel species isolated from a subtropical stream in China.</title>
        <authorList>
            <person name="Lu H."/>
        </authorList>
    </citation>
    <scope>NUCLEOTIDE SEQUENCE [LARGE SCALE GENOMIC DNA]</scope>
    <source>
        <strain evidence="3 4">FT127W</strain>
    </source>
</reference>
<comment type="caution">
    <text evidence="3">The sequence shown here is derived from an EMBL/GenBank/DDBJ whole genome shotgun (WGS) entry which is preliminary data.</text>
</comment>
<gene>
    <name evidence="3" type="ORF">GTP77_07005</name>
</gene>
<proteinExistence type="predicted"/>
<feature type="transmembrane region" description="Helical" evidence="1">
    <location>
        <begin position="180"/>
        <end position="207"/>
    </location>
</feature>
<dbReference type="AlphaFoldDB" id="A0A7X4HAN7"/>
<dbReference type="RefSeq" id="WP_161071445.1">
    <property type="nucleotide sequence ID" value="NZ_WWCU01000005.1"/>
</dbReference>
<feature type="transmembrane region" description="Helical" evidence="1">
    <location>
        <begin position="115"/>
        <end position="137"/>
    </location>
</feature>
<evidence type="ECO:0000259" key="2">
    <source>
        <dbReference type="Pfam" id="PF07786"/>
    </source>
</evidence>
<keyword evidence="1" id="KW-1133">Transmembrane helix</keyword>
<feature type="transmembrane region" description="Helical" evidence="1">
    <location>
        <begin position="315"/>
        <end position="333"/>
    </location>
</feature>
<feature type="domain" description="Heparan-alpha-glucosaminide N-acetyltransferase catalytic" evidence="2">
    <location>
        <begin position="6"/>
        <end position="215"/>
    </location>
</feature>